<comment type="cofactor">
    <cofactor evidence="1">
        <name>FAD</name>
        <dbReference type="ChEBI" id="CHEBI:57692"/>
    </cofactor>
</comment>
<feature type="domain" description="FAD dependent oxidoreductase" evidence="5">
    <location>
        <begin position="4"/>
        <end position="228"/>
    </location>
</feature>
<evidence type="ECO:0000256" key="4">
    <source>
        <dbReference type="ARBA" id="ARBA00023002"/>
    </source>
</evidence>
<dbReference type="PANTHER" id="PTHR13847">
    <property type="entry name" value="SARCOSINE DEHYDROGENASE-RELATED"/>
    <property type="match status" value="1"/>
</dbReference>
<sequence>MRHLFPPLARDLEAILVTGGGRVDGRTLRDGLLAAAVQLGAVRRAGHVEVDHDKVDHGGVDHGGKRPAIMVDGERLDADAVVLAAGAWTSALLAKINFRLPVAPQKGQITHLRVEADTSNWPTVLPSHHYLVAFDDSRVAVGATRETGSGFDTRVTAAGQLQVLRDALSVAPGLADATLIETRVGLRPLTDDLPIAGAVPGHDGLYVATGYGAAGLTMGPLIGDAIARQVLGQPAPELAAVAVR</sequence>
<dbReference type="RefSeq" id="WP_143985857.1">
    <property type="nucleotide sequence ID" value="NZ_CP041692.1"/>
</dbReference>
<dbReference type="InterPro" id="IPR006076">
    <property type="entry name" value="FAD-dep_OxRdtase"/>
</dbReference>
<accession>A0A516PY47</accession>
<dbReference type="Proteomes" id="UP000319263">
    <property type="component" value="Chromosome"/>
</dbReference>
<evidence type="ECO:0000313" key="6">
    <source>
        <dbReference type="EMBL" id="QDP95891.1"/>
    </source>
</evidence>
<dbReference type="PANTHER" id="PTHR13847:SF286">
    <property type="entry name" value="D-AMINO ACID DEHYDROGENASE"/>
    <property type="match status" value="1"/>
</dbReference>
<dbReference type="Gene3D" id="3.50.50.60">
    <property type="entry name" value="FAD/NAD(P)-binding domain"/>
    <property type="match status" value="1"/>
</dbReference>
<dbReference type="SUPFAM" id="SSF51971">
    <property type="entry name" value="Nucleotide-binding domain"/>
    <property type="match status" value="1"/>
</dbReference>
<dbReference type="Gene3D" id="3.30.9.10">
    <property type="entry name" value="D-Amino Acid Oxidase, subunit A, domain 2"/>
    <property type="match status" value="1"/>
</dbReference>
<dbReference type="OrthoDB" id="3214401at2"/>
<dbReference type="AlphaFoldDB" id="A0A516PY47"/>
<proteinExistence type="inferred from homology"/>
<evidence type="ECO:0000259" key="5">
    <source>
        <dbReference type="Pfam" id="PF01266"/>
    </source>
</evidence>
<name>A0A516PY47_9ACTN</name>
<evidence type="ECO:0000313" key="7">
    <source>
        <dbReference type="Proteomes" id="UP000319263"/>
    </source>
</evidence>
<evidence type="ECO:0000256" key="1">
    <source>
        <dbReference type="ARBA" id="ARBA00001974"/>
    </source>
</evidence>
<keyword evidence="7" id="KW-1185">Reference proteome</keyword>
<evidence type="ECO:0000256" key="3">
    <source>
        <dbReference type="ARBA" id="ARBA00022630"/>
    </source>
</evidence>
<dbReference type="EMBL" id="CP041692">
    <property type="protein sequence ID" value="QDP95891.1"/>
    <property type="molecule type" value="Genomic_DNA"/>
</dbReference>
<dbReference type="SUPFAM" id="SSF54373">
    <property type="entry name" value="FAD-linked reductases, C-terminal domain"/>
    <property type="match status" value="1"/>
</dbReference>
<comment type="similarity">
    <text evidence="2">Belongs to the DadA oxidoreductase family.</text>
</comment>
<dbReference type="GO" id="GO:0005737">
    <property type="term" value="C:cytoplasm"/>
    <property type="evidence" value="ECO:0007669"/>
    <property type="project" value="TreeGrafter"/>
</dbReference>
<protein>
    <submittedName>
        <fullName evidence="6">FAD-dependent oxidoreductase</fullName>
    </submittedName>
</protein>
<organism evidence="6 7">
    <name type="scientific">Microlunatus elymi</name>
    <dbReference type="NCBI Taxonomy" id="2596828"/>
    <lineage>
        <taxon>Bacteria</taxon>
        <taxon>Bacillati</taxon>
        <taxon>Actinomycetota</taxon>
        <taxon>Actinomycetes</taxon>
        <taxon>Propionibacteriales</taxon>
        <taxon>Propionibacteriaceae</taxon>
        <taxon>Microlunatus</taxon>
    </lineage>
</organism>
<evidence type="ECO:0000256" key="2">
    <source>
        <dbReference type="ARBA" id="ARBA00009410"/>
    </source>
</evidence>
<keyword evidence="3" id="KW-0285">Flavoprotein</keyword>
<keyword evidence="4" id="KW-0560">Oxidoreductase</keyword>
<gene>
    <name evidence="6" type="ORF">FOE78_08250</name>
</gene>
<reference evidence="6 7" key="1">
    <citation type="submission" date="2019-07" db="EMBL/GenBank/DDBJ databases">
        <title>Microlunatus dokdonensis sp. nov. isolated from the rhizospheric soil of the wild plant Elymus tsukushiensis.</title>
        <authorList>
            <person name="Ghim S.-Y."/>
            <person name="Hwang Y.-J."/>
            <person name="Son J.-S."/>
            <person name="Shin J.-H."/>
        </authorList>
    </citation>
    <scope>NUCLEOTIDE SEQUENCE [LARGE SCALE GENOMIC DNA]</scope>
    <source>
        <strain evidence="6 7">KUDC0627</strain>
    </source>
</reference>
<dbReference type="KEGG" id="mik:FOE78_08250"/>
<dbReference type="InterPro" id="IPR036188">
    <property type="entry name" value="FAD/NAD-bd_sf"/>
</dbReference>
<dbReference type="Pfam" id="PF01266">
    <property type="entry name" value="DAO"/>
    <property type="match status" value="1"/>
</dbReference>
<dbReference type="GO" id="GO:0016491">
    <property type="term" value="F:oxidoreductase activity"/>
    <property type="evidence" value="ECO:0007669"/>
    <property type="project" value="UniProtKB-KW"/>
</dbReference>